<evidence type="ECO:0000313" key="2">
    <source>
        <dbReference type="EMBL" id="KAJ1641934.1"/>
    </source>
</evidence>
<dbReference type="Proteomes" id="UP001145021">
    <property type="component" value="Unassembled WGS sequence"/>
</dbReference>
<keyword evidence="3" id="KW-1185">Reference proteome</keyword>
<feature type="non-terminal residue" evidence="2">
    <location>
        <position position="460"/>
    </location>
</feature>
<gene>
    <name evidence="2" type="ORF">LPJ64_006165</name>
</gene>
<feature type="region of interest" description="Disordered" evidence="1">
    <location>
        <begin position="1"/>
        <end position="24"/>
    </location>
</feature>
<reference evidence="2" key="1">
    <citation type="submission" date="2022-07" db="EMBL/GenBank/DDBJ databases">
        <title>Phylogenomic reconstructions and comparative analyses of Kickxellomycotina fungi.</title>
        <authorList>
            <person name="Reynolds N.K."/>
            <person name="Stajich J.E."/>
            <person name="Barry K."/>
            <person name="Grigoriev I.V."/>
            <person name="Crous P."/>
            <person name="Smith M.E."/>
        </authorList>
    </citation>
    <scope>NUCLEOTIDE SEQUENCE</scope>
    <source>
        <strain evidence="2">NBRC 105413</strain>
    </source>
</reference>
<comment type="caution">
    <text evidence="2">The sequence shown here is derived from an EMBL/GenBank/DDBJ whole genome shotgun (WGS) entry which is preliminary data.</text>
</comment>
<accession>A0A9W7XFU4</accession>
<feature type="compositionally biased region" description="Low complexity" evidence="1">
    <location>
        <begin position="415"/>
        <end position="431"/>
    </location>
</feature>
<feature type="compositionally biased region" description="Basic and acidic residues" evidence="1">
    <location>
        <begin position="403"/>
        <end position="413"/>
    </location>
</feature>
<evidence type="ECO:0000313" key="3">
    <source>
        <dbReference type="Proteomes" id="UP001145021"/>
    </source>
</evidence>
<feature type="compositionally biased region" description="Basic and acidic residues" evidence="1">
    <location>
        <begin position="127"/>
        <end position="152"/>
    </location>
</feature>
<organism evidence="2 3">
    <name type="scientific">Coemansia asiatica</name>
    <dbReference type="NCBI Taxonomy" id="1052880"/>
    <lineage>
        <taxon>Eukaryota</taxon>
        <taxon>Fungi</taxon>
        <taxon>Fungi incertae sedis</taxon>
        <taxon>Zoopagomycota</taxon>
        <taxon>Kickxellomycotina</taxon>
        <taxon>Kickxellomycetes</taxon>
        <taxon>Kickxellales</taxon>
        <taxon>Kickxellaceae</taxon>
        <taxon>Coemansia</taxon>
    </lineage>
</organism>
<name>A0A9W7XFU4_9FUNG</name>
<sequence>MSSVVYETQHSIRLDRPQAGSTTTATFSLREQRRVTPATSNHTEPVIDSDFEQAEHSRYVRHSRSFSNIDHLQQGEEELARMAAPQTPANAAHRHASMHQHTPNNAHGRQMMPNSDSKYSSSSHTISAERADNERRMRAQRRKTDGSDEIKSLSRPSTSHGSSAMRKATYSQYPDFETIKDPFAKRDKIPRKHRQQLPLDNPNDFSKAGTVPALGTETEAGVSRAGGAHASVAAADHARKDSQEGVPTPLKKRDKIPRHAVNQQPLHLISPPPQAAAKPAPALAPAETLQMEPMDSPFPDSPVTPAARMPAQSMDRTLIAETLISPVSLLSPQSVNISAPAPAPAAVSVPVPARTASLQPVNTNMAATMSPVGAMSPRTNSPRMHIDMDKVETLYARQSMIFERNKQQMRDSKLFSSSSSSYSSGNNSFGSAKSPAASREAQPSAGPRGVGSIEEEHNGD</sequence>
<dbReference type="EMBL" id="JANBOH010000546">
    <property type="protein sequence ID" value="KAJ1641934.1"/>
    <property type="molecule type" value="Genomic_DNA"/>
</dbReference>
<protein>
    <submittedName>
        <fullName evidence="2">Uncharacterized protein</fullName>
    </submittedName>
</protein>
<evidence type="ECO:0000256" key="1">
    <source>
        <dbReference type="SAM" id="MobiDB-lite"/>
    </source>
</evidence>
<feature type="region of interest" description="Disordered" evidence="1">
    <location>
        <begin position="84"/>
        <end position="169"/>
    </location>
</feature>
<feature type="region of interest" description="Disordered" evidence="1">
    <location>
        <begin position="403"/>
        <end position="460"/>
    </location>
</feature>
<proteinExistence type="predicted"/>
<feature type="compositionally biased region" description="Polar residues" evidence="1">
    <location>
        <begin position="99"/>
        <end position="126"/>
    </location>
</feature>
<dbReference type="AlphaFoldDB" id="A0A9W7XFU4"/>